<gene>
    <name evidence="4" type="ORF">CP980_04520</name>
</gene>
<dbReference type="Gene3D" id="2.40.128.150">
    <property type="entry name" value="Cysteine proteinases"/>
    <property type="match status" value="1"/>
</dbReference>
<evidence type="ECO:0000313" key="4">
    <source>
        <dbReference type="EMBL" id="QEV49634.1"/>
    </source>
</evidence>
<feature type="compositionally biased region" description="Basic residues" evidence="3">
    <location>
        <begin position="310"/>
        <end position="323"/>
    </location>
</feature>
<dbReference type="AlphaFoldDB" id="A0A5J6JMA0"/>
<evidence type="ECO:0000256" key="3">
    <source>
        <dbReference type="SAM" id="MobiDB-lite"/>
    </source>
</evidence>
<evidence type="ECO:0000256" key="2">
    <source>
        <dbReference type="RuleBase" id="RU003452"/>
    </source>
</evidence>
<comment type="similarity">
    <text evidence="1 2">Belongs to the arylamine N-acetyltransferase family.</text>
</comment>
<proteinExistence type="inferred from homology"/>
<evidence type="ECO:0000256" key="1">
    <source>
        <dbReference type="ARBA" id="ARBA00006547"/>
    </source>
</evidence>
<organism evidence="4 5">
    <name type="scientific">Streptomyces vinaceus</name>
    <dbReference type="NCBI Taxonomy" id="1960"/>
    <lineage>
        <taxon>Bacteria</taxon>
        <taxon>Bacillati</taxon>
        <taxon>Actinomycetota</taxon>
        <taxon>Actinomycetes</taxon>
        <taxon>Kitasatosporales</taxon>
        <taxon>Streptomycetaceae</taxon>
        <taxon>Streptomyces</taxon>
    </lineage>
</organism>
<keyword evidence="4" id="KW-0808">Transferase</keyword>
<dbReference type="GO" id="GO:0016407">
    <property type="term" value="F:acetyltransferase activity"/>
    <property type="evidence" value="ECO:0007669"/>
    <property type="project" value="InterPro"/>
</dbReference>
<dbReference type="KEGG" id="svn:CP980_04520"/>
<dbReference type="InterPro" id="IPR038765">
    <property type="entry name" value="Papain-like_cys_pep_sf"/>
</dbReference>
<dbReference type="RefSeq" id="WP_132754202.1">
    <property type="nucleotide sequence ID" value="NZ_BNBW01000001.1"/>
</dbReference>
<dbReference type="PRINTS" id="PR01543">
    <property type="entry name" value="ANATRNSFRASE"/>
</dbReference>
<sequence>MTTNDDATAWQGGSLDLDAYLRRTGYEGELAPTLDVLRALTRTHITSIPFETVEIVLGRPISLDLQDIQDKLVHGHRGGYCYEHTVLLAAVLERVGFRVTGLASRVRIGSEGVVRAATHAMLRVETAETPETGKVWVCDPGFGRNPIEPIELADGAETSLSGWGFRLEASTTETGDRLYAMRTRGADGWYDLHAFTLDQRYPQDWMVANHFLSTHARSPFAGRLLVQQMHEREHVFLDGTVLTRTQPDGTAGSHTYTPEEIPGLLRDLFGMEIPPTDRDELIARVYVARQAAVMYPTTVQPSTVPIQPPRQHRAGRRRTAPVS</sequence>
<dbReference type="SUPFAM" id="SSF54001">
    <property type="entry name" value="Cysteine proteinases"/>
    <property type="match status" value="1"/>
</dbReference>
<dbReference type="InterPro" id="IPR001447">
    <property type="entry name" value="Arylamine_N-AcTrfase"/>
</dbReference>
<dbReference type="PANTHER" id="PTHR11786:SF0">
    <property type="entry name" value="ARYLAMINE N-ACETYLTRANSFERASE 4-RELATED"/>
    <property type="match status" value="1"/>
</dbReference>
<dbReference type="EMBL" id="CP023692">
    <property type="protein sequence ID" value="QEV49634.1"/>
    <property type="molecule type" value="Genomic_DNA"/>
</dbReference>
<dbReference type="Pfam" id="PF00797">
    <property type="entry name" value="Acetyltransf_2"/>
    <property type="match status" value="1"/>
</dbReference>
<protein>
    <submittedName>
        <fullName evidence="4">Arylamine N-acetyltransferase</fullName>
    </submittedName>
</protein>
<dbReference type="GeneID" id="95609828"/>
<dbReference type="PANTHER" id="PTHR11786">
    <property type="entry name" value="N-HYDROXYARYLAMINE O-ACETYLTRANSFERASE"/>
    <property type="match status" value="1"/>
</dbReference>
<reference evidence="4 5" key="1">
    <citation type="submission" date="2017-09" db="EMBL/GenBank/DDBJ databases">
        <authorList>
            <person name="Lee N."/>
            <person name="Cho B.-K."/>
        </authorList>
    </citation>
    <scope>NUCLEOTIDE SEQUENCE [LARGE SCALE GENOMIC DNA]</scope>
    <source>
        <strain evidence="4 5">ATCC 27476</strain>
    </source>
</reference>
<evidence type="ECO:0000313" key="5">
    <source>
        <dbReference type="Proteomes" id="UP000325563"/>
    </source>
</evidence>
<keyword evidence="5" id="KW-1185">Reference proteome</keyword>
<feature type="region of interest" description="Disordered" evidence="3">
    <location>
        <begin position="300"/>
        <end position="323"/>
    </location>
</feature>
<name>A0A5J6JMA0_STRVI</name>
<accession>A0A5J6JMA0</accession>
<dbReference type="Proteomes" id="UP000325563">
    <property type="component" value="Chromosome"/>
</dbReference>
<dbReference type="Gene3D" id="3.30.2140.10">
    <property type="entry name" value="Arylamine N-acetyltransferase"/>
    <property type="match status" value="1"/>
</dbReference>